<evidence type="ECO:0000313" key="2">
    <source>
        <dbReference type="Proteomes" id="UP001637618"/>
    </source>
</evidence>
<name>A0ACC7PIL4_9PSED</name>
<protein>
    <submittedName>
        <fullName evidence="1">M91 family zinc metallopeptidase</fullName>
    </submittedName>
</protein>
<evidence type="ECO:0000313" key="1">
    <source>
        <dbReference type="EMBL" id="MFO2477527.1"/>
    </source>
</evidence>
<organism evidence="1 2">
    <name type="scientific">Pseudomonas imrae</name>
    <dbReference type="NCBI Taxonomy" id="2992837"/>
    <lineage>
        <taxon>Bacteria</taxon>
        <taxon>Pseudomonadati</taxon>
        <taxon>Pseudomonadota</taxon>
        <taxon>Gammaproteobacteria</taxon>
        <taxon>Pseudomonadales</taxon>
        <taxon>Pseudomonadaceae</taxon>
        <taxon>Pseudomonas</taxon>
    </lineage>
</organism>
<gene>
    <name evidence="1" type="ORF">OOJ96_08900</name>
</gene>
<keyword evidence="2" id="KW-1185">Reference proteome</keyword>
<reference evidence="1" key="1">
    <citation type="submission" date="2022-11" db="EMBL/GenBank/DDBJ databases">
        <title>Draft genome sequences of strains of Pseudomonas imrae sp. nov.</title>
        <authorList>
            <person name="Salva Serra F."/>
            <person name="Nimje P."/>
            <person name="Moore E.R.B."/>
            <person name="Marathe N.P."/>
        </authorList>
    </citation>
    <scope>NUCLEOTIDE SEQUENCE</scope>
    <source>
        <strain evidence="1">15FMM2</strain>
    </source>
</reference>
<comment type="caution">
    <text evidence="1">The sequence shown here is derived from an EMBL/GenBank/DDBJ whole genome shotgun (WGS) entry which is preliminary data.</text>
</comment>
<dbReference type="EMBL" id="JAPEQY010000005">
    <property type="protein sequence ID" value="MFO2477527.1"/>
    <property type="molecule type" value="Genomic_DNA"/>
</dbReference>
<dbReference type="Proteomes" id="UP001637618">
    <property type="component" value="Unassembled WGS sequence"/>
</dbReference>
<sequence length="513" mass="54882">MTQLKSATLFTPSPIKQSDGTGPGPVSPRPASALNTIEYQPASAPALTFDPDNPIRNQTRLLFNDENLQAKSQSAWELSPKYSPDRLNNRLILETGNASDEIRVRNGAPGTLKLRVNGESYTVDALDQDGKLLTLQINTHGGDDRILIDGDVITPLIVEAGDGNDRVQAGAGSTRLLGGKGNDILCLGDANGYAEGADGDDILIGGKGSAVLYGNNGNDRLYAAHSQNSYLDGGNDNDWLYAGRGQTVLHGGMGDDLLVGHGRSTFYTGPGHDSILGNKPTDLIYAKRNDWISPARTSIFTEVSPNNAGAQGFTVQGSDAFRQRVEDDLTLLRSSPQGQKMLAGMDALARQNNAPVKILEDTFDDGSRYVFGSQELKRLYQSETAQIVPEDPKWGFMVNGTPGSRADRAQVVYNRSSLDEDASATAPVFGLYHEVAHAYNGASGTVLAGSTWESESVEIANSERQAVGLPSDVPPMDLDSDPQTPPTTTNPQPFTENTLLEEMGLPLRNAYSG</sequence>
<proteinExistence type="predicted"/>
<accession>A0ACC7PIL4</accession>